<accession>A0A165UHV6</accession>
<protein>
    <submittedName>
        <fullName evidence="2">Uncharacterized protein</fullName>
    </submittedName>
</protein>
<name>A0A165UHV6_9AGAM</name>
<reference evidence="2 3" key="1">
    <citation type="journal article" date="2016" name="Mol. Biol. Evol.">
        <title>Comparative Genomics of Early-Diverging Mushroom-Forming Fungi Provides Insights into the Origins of Lignocellulose Decay Capabilities.</title>
        <authorList>
            <person name="Nagy L.G."/>
            <person name="Riley R."/>
            <person name="Tritt A."/>
            <person name="Adam C."/>
            <person name="Daum C."/>
            <person name="Floudas D."/>
            <person name="Sun H."/>
            <person name="Yadav J.S."/>
            <person name="Pangilinan J."/>
            <person name="Larsson K.H."/>
            <person name="Matsuura K."/>
            <person name="Barry K."/>
            <person name="Labutti K."/>
            <person name="Kuo R."/>
            <person name="Ohm R.A."/>
            <person name="Bhattacharya S.S."/>
            <person name="Shirouzu T."/>
            <person name="Yoshinaga Y."/>
            <person name="Martin F.M."/>
            <person name="Grigoriev I.V."/>
            <person name="Hibbett D.S."/>
        </authorList>
    </citation>
    <scope>NUCLEOTIDE SEQUENCE [LARGE SCALE GENOMIC DNA]</scope>
    <source>
        <strain evidence="2 3">HHB14362 ss-1</strain>
    </source>
</reference>
<dbReference type="Proteomes" id="UP000076761">
    <property type="component" value="Unassembled WGS sequence"/>
</dbReference>
<evidence type="ECO:0000313" key="3">
    <source>
        <dbReference type="Proteomes" id="UP000076761"/>
    </source>
</evidence>
<gene>
    <name evidence="2" type="ORF">NEOLEDRAFT_1129497</name>
</gene>
<proteinExistence type="predicted"/>
<evidence type="ECO:0000313" key="2">
    <source>
        <dbReference type="EMBL" id="KZT28183.1"/>
    </source>
</evidence>
<keyword evidence="3" id="KW-1185">Reference proteome</keyword>
<feature type="region of interest" description="Disordered" evidence="1">
    <location>
        <begin position="33"/>
        <end position="97"/>
    </location>
</feature>
<dbReference type="EMBL" id="KV425558">
    <property type="protein sequence ID" value="KZT28183.1"/>
    <property type="molecule type" value="Genomic_DNA"/>
</dbReference>
<dbReference type="InParanoid" id="A0A165UHV6"/>
<sequence length="97" mass="10297">MGGAVVSCPPFSTSRVRKTYNGALALLRCPPAATPLIKHPRPSRQPAHPGPLRQPAHQALSRHPAHQAPSRHPAHRGTSQGYPPTPPGTLARSKATQ</sequence>
<evidence type="ECO:0000256" key="1">
    <source>
        <dbReference type="SAM" id="MobiDB-lite"/>
    </source>
</evidence>
<dbReference type="AlphaFoldDB" id="A0A165UHV6"/>
<organism evidence="2 3">
    <name type="scientific">Neolentinus lepideus HHB14362 ss-1</name>
    <dbReference type="NCBI Taxonomy" id="1314782"/>
    <lineage>
        <taxon>Eukaryota</taxon>
        <taxon>Fungi</taxon>
        <taxon>Dikarya</taxon>
        <taxon>Basidiomycota</taxon>
        <taxon>Agaricomycotina</taxon>
        <taxon>Agaricomycetes</taxon>
        <taxon>Gloeophyllales</taxon>
        <taxon>Gloeophyllaceae</taxon>
        <taxon>Neolentinus</taxon>
    </lineage>
</organism>